<accession>A0A8H5D5M4</accession>
<dbReference type="Pfam" id="PF12697">
    <property type="entry name" value="Abhydrolase_6"/>
    <property type="match status" value="1"/>
</dbReference>
<comment type="caution">
    <text evidence="2">The sequence shown here is derived from an EMBL/GenBank/DDBJ whole genome shotgun (WGS) entry which is preliminary data.</text>
</comment>
<evidence type="ECO:0000313" key="2">
    <source>
        <dbReference type="EMBL" id="KAF5354122.1"/>
    </source>
</evidence>
<organism evidence="2 3">
    <name type="scientific">Leucocoprinus leucothites</name>
    <dbReference type="NCBI Taxonomy" id="201217"/>
    <lineage>
        <taxon>Eukaryota</taxon>
        <taxon>Fungi</taxon>
        <taxon>Dikarya</taxon>
        <taxon>Basidiomycota</taxon>
        <taxon>Agaricomycotina</taxon>
        <taxon>Agaricomycetes</taxon>
        <taxon>Agaricomycetidae</taxon>
        <taxon>Agaricales</taxon>
        <taxon>Agaricineae</taxon>
        <taxon>Agaricaceae</taxon>
        <taxon>Leucocoprinus</taxon>
    </lineage>
</organism>
<evidence type="ECO:0000259" key="1">
    <source>
        <dbReference type="Pfam" id="PF12697"/>
    </source>
</evidence>
<evidence type="ECO:0000313" key="3">
    <source>
        <dbReference type="Proteomes" id="UP000559027"/>
    </source>
</evidence>
<dbReference type="InterPro" id="IPR029058">
    <property type="entry name" value="AB_hydrolase_fold"/>
</dbReference>
<feature type="domain" description="AB hydrolase-1" evidence="1">
    <location>
        <begin position="34"/>
        <end position="203"/>
    </location>
</feature>
<dbReference type="SUPFAM" id="SSF53474">
    <property type="entry name" value="alpha/beta-Hydrolases"/>
    <property type="match status" value="1"/>
</dbReference>
<reference evidence="2 3" key="1">
    <citation type="journal article" date="2020" name="ISME J.">
        <title>Uncovering the hidden diversity of litter-decomposition mechanisms in mushroom-forming fungi.</title>
        <authorList>
            <person name="Floudas D."/>
            <person name="Bentzer J."/>
            <person name="Ahren D."/>
            <person name="Johansson T."/>
            <person name="Persson P."/>
            <person name="Tunlid A."/>
        </authorList>
    </citation>
    <scope>NUCLEOTIDE SEQUENCE [LARGE SCALE GENOMIC DNA]</scope>
    <source>
        <strain evidence="2 3">CBS 146.42</strain>
    </source>
</reference>
<dbReference type="EMBL" id="JAACJO010000009">
    <property type="protein sequence ID" value="KAF5354122.1"/>
    <property type="molecule type" value="Genomic_DNA"/>
</dbReference>
<dbReference type="Proteomes" id="UP000559027">
    <property type="component" value="Unassembled WGS sequence"/>
</dbReference>
<dbReference type="Gene3D" id="3.40.50.1820">
    <property type="entry name" value="alpha/beta hydrolase"/>
    <property type="match status" value="1"/>
</dbReference>
<sequence>MKLQTDTIVVDQAGTKLAYVDSGAPSGAYTTIFAVHGLGFNSGIFERVQEKAKDANVRFVAVTRRNYEGSTPFSEAELDVIAGGTEKEKTTFMINRGVELLVFIDKFLVEKKTPSSQEGNPNGGVAIIGWSLGNTVTLAAIAHLCSAAPEVQARLAPLIHTLILHEPSKNILGHTPEASNWLPLTAFDQTILEDAEIPFFAWWVSAYFQHGDLSTREHEVLQYQVPAFNLRPPTAYSLSSAGRISVIESGSPAKTDIPYLSLSAQLLASYNAVYSKEARDLLPNMKVFLLSGENSPAFAPSTTWMVEDHDKQHGGGFIRAKMLKEINHFSMWDDPEITLQAYLDCIARTF</sequence>
<protein>
    <recommendedName>
        <fullName evidence="1">AB hydrolase-1 domain-containing protein</fullName>
    </recommendedName>
</protein>
<keyword evidence="3" id="KW-1185">Reference proteome</keyword>
<proteinExistence type="predicted"/>
<dbReference type="OrthoDB" id="3251587at2759"/>
<dbReference type="InterPro" id="IPR000073">
    <property type="entry name" value="AB_hydrolase_1"/>
</dbReference>
<name>A0A8H5D5M4_9AGAR</name>
<dbReference type="AlphaFoldDB" id="A0A8H5D5M4"/>
<gene>
    <name evidence="2" type="ORF">D9756_006965</name>
</gene>